<accession>A0A087SWH2</accession>
<protein>
    <submittedName>
        <fullName evidence="1">Uncharacterized protein</fullName>
    </submittedName>
</protein>
<name>A0A087SWH2_STEMI</name>
<dbReference type="OrthoDB" id="6432389at2759"/>
<dbReference type="Proteomes" id="UP000054359">
    <property type="component" value="Unassembled WGS sequence"/>
</dbReference>
<evidence type="ECO:0000313" key="1">
    <source>
        <dbReference type="EMBL" id="KFM57211.1"/>
    </source>
</evidence>
<proteinExistence type="predicted"/>
<dbReference type="AlphaFoldDB" id="A0A087SWH2"/>
<feature type="non-terminal residue" evidence="1">
    <location>
        <position position="70"/>
    </location>
</feature>
<gene>
    <name evidence="1" type="ORF">X975_10551</name>
</gene>
<reference evidence="1 2" key="1">
    <citation type="submission" date="2013-11" db="EMBL/GenBank/DDBJ databases">
        <title>Genome sequencing of Stegodyphus mimosarum.</title>
        <authorList>
            <person name="Bechsgaard J."/>
        </authorList>
    </citation>
    <scope>NUCLEOTIDE SEQUENCE [LARGE SCALE GENOMIC DNA]</scope>
</reference>
<dbReference type="EMBL" id="KK112263">
    <property type="protein sequence ID" value="KFM57211.1"/>
    <property type="molecule type" value="Genomic_DNA"/>
</dbReference>
<keyword evidence="2" id="KW-1185">Reference proteome</keyword>
<evidence type="ECO:0000313" key="2">
    <source>
        <dbReference type="Proteomes" id="UP000054359"/>
    </source>
</evidence>
<organism evidence="1 2">
    <name type="scientific">Stegodyphus mimosarum</name>
    <name type="common">African social velvet spider</name>
    <dbReference type="NCBI Taxonomy" id="407821"/>
    <lineage>
        <taxon>Eukaryota</taxon>
        <taxon>Metazoa</taxon>
        <taxon>Ecdysozoa</taxon>
        <taxon>Arthropoda</taxon>
        <taxon>Chelicerata</taxon>
        <taxon>Arachnida</taxon>
        <taxon>Araneae</taxon>
        <taxon>Araneomorphae</taxon>
        <taxon>Entelegynae</taxon>
        <taxon>Eresoidea</taxon>
        <taxon>Eresidae</taxon>
        <taxon>Stegodyphus</taxon>
    </lineage>
</organism>
<sequence length="70" mass="8301">MNLNETFAMGVMVNESNISDQLKKFWDLENLGIEADIETTEKDIMTEFESKITYQNKRYKVKLPWKPNIK</sequence>